<accession>A0A1H8H3L9</accession>
<evidence type="ECO:0000313" key="1">
    <source>
        <dbReference type="EMBL" id="SEN50952.1"/>
    </source>
</evidence>
<dbReference type="SUPFAM" id="SSF52266">
    <property type="entry name" value="SGNH hydrolase"/>
    <property type="match status" value="1"/>
</dbReference>
<proteinExistence type="predicted"/>
<reference evidence="2" key="1">
    <citation type="submission" date="2016-10" db="EMBL/GenBank/DDBJ databases">
        <authorList>
            <person name="Varghese N."/>
            <person name="Submissions S."/>
        </authorList>
    </citation>
    <scope>NUCLEOTIDE SEQUENCE [LARGE SCALE GENOMIC DNA]</scope>
    <source>
        <strain evidence="2">S6-262</strain>
    </source>
</reference>
<dbReference type="AlphaFoldDB" id="A0A1H8H3L9"/>
<dbReference type="InterPro" id="IPR051532">
    <property type="entry name" value="Ester_Hydrolysis_Enzymes"/>
</dbReference>
<dbReference type="EMBL" id="FOCF01000008">
    <property type="protein sequence ID" value="SEN50952.1"/>
    <property type="molecule type" value="Genomic_DNA"/>
</dbReference>
<sequence length="1155" mass="117673">MAYNIPTRSGRGAGASVPYVPALSDLVLSGALVAGVASSGTILNATPGSAIASNLSGLAVNSAARTYTYNGSGSPGTTAAALTETLAGATYSPRSNAVTIVAGAVPAFTSNPSISPGSGSADATFTGIDGAMNNGGSILGRRWLLNGTAIGTGTTIVPGAAGALVLENTGTGNVVATSASATVSAAAPTPTPTPSLAINGAPSSATVGTGLAFSPSITGGTSPYSLTLASGTLPAGRAIVGNAVQGNYTTAADYSYVLKAPDATGATATLAVSETVAASGQPLNLQRLNALPANWMLATLGASRFRQGSGVGLSSSGYTGGAVYRQSMAFLEHARSETIGFRYPIWFDAGSPDSNFKLNGMCFSNDGDKFSSMLERVDRVLASDADVVLINSSIGSLRQETTPATYGAEFQALISLIISGRNGRVPGKAVVIDNLWERGPNGDSIWAVGGTKQIIPAVNAAMKTWADTNGIPVLDFRSVMTQADANGDVQPIPGLVRTDKTHESPAGAEVMKTVFLNALSPYMKAVTPPDAAASDNLLGTVGTMAGTGGTIGSGFAAGSALATGLTASRGGTGLSTVTISKLNKVPGNSRQGSAALDYVRVAVDPTAMTGTDPDTVTIAVTAPPSVTAGKWYALEVLIEKSAADKVNFIRASTRDGSTTTATQASSHVGWATDDGGGTNNTPLVLPNAAFVRRYRTPPFKALNTGTGQAVVFLSYGASATPFTVDIAAMRLIELTDQTRLLYDEGLPAGTTISTQAEQSFAGDGVTTPVVQLVASKLGYWKLTGGADVSAWTVDGSGKMSRATPFNYGVPDDADADRVDNITATITPFDLRDAPVSLAMNITNTYAYTGFGDSMYRASDVAEELSANANWTKYGTGTQVVQAQAGTATGAATKRGVMRVSSGTGRVFYAAPQQPAGPTHAAEQQISFSQQISSTNYSPTFVVNGKDADNWMGLRIGPAGTLSLYKMEAGTGATLATLNMFAPYNAVSGMTVRRLGDVLYVDQGGVTLGSYDLTAQANFSAQGGYKSWTLGGVATHVSSQVVSQVCKNVVARTATPLPNKEGVPAAVFEATGNTTSPTGTAGNPFAARVTTLTGSTVTIQNIKLNNAVDNSGTLFPDGDQVRMTSAVAGTWTYDVVQTKAGAVYSGRVTSMTTVIN</sequence>
<dbReference type="OrthoDB" id="904022at2"/>
<keyword evidence="1" id="KW-0378">Hydrolase</keyword>
<dbReference type="STRING" id="1166340.SAMN05192583_2926"/>
<dbReference type="PANTHER" id="PTHR30383">
    <property type="entry name" value="THIOESTERASE 1/PROTEASE 1/LYSOPHOSPHOLIPASE L1"/>
    <property type="match status" value="1"/>
</dbReference>
<dbReference type="GO" id="GO:0004622">
    <property type="term" value="F:phosphatidylcholine lysophospholipase activity"/>
    <property type="evidence" value="ECO:0007669"/>
    <property type="project" value="TreeGrafter"/>
</dbReference>
<dbReference type="RefSeq" id="WP_139198094.1">
    <property type="nucleotide sequence ID" value="NZ_FOCF01000008.1"/>
</dbReference>
<name>A0A1H8H3L9_9SPHN</name>
<keyword evidence="2" id="KW-1185">Reference proteome</keyword>
<evidence type="ECO:0000313" key="2">
    <source>
        <dbReference type="Proteomes" id="UP000199206"/>
    </source>
</evidence>
<dbReference type="Gene3D" id="3.40.50.1110">
    <property type="entry name" value="SGNH hydrolase"/>
    <property type="match status" value="1"/>
</dbReference>
<protein>
    <submittedName>
        <fullName evidence="1">GDSL-like Lipase/Acylhydrolase family protein</fullName>
    </submittedName>
</protein>
<dbReference type="Proteomes" id="UP000199206">
    <property type="component" value="Unassembled WGS sequence"/>
</dbReference>
<organism evidence="1 2">
    <name type="scientific">Sphingomonas gellani</name>
    <dbReference type="NCBI Taxonomy" id="1166340"/>
    <lineage>
        <taxon>Bacteria</taxon>
        <taxon>Pseudomonadati</taxon>
        <taxon>Pseudomonadota</taxon>
        <taxon>Alphaproteobacteria</taxon>
        <taxon>Sphingomonadales</taxon>
        <taxon>Sphingomonadaceae</taxon>
        <taxon>Sphingomonas</taxon>
    </lineage>
</organism>
<gene>
    <name evidence="1" type="ORF">SAMN05192583_2926</name>
</gene>
<dbReference type="PANTHER" id="PTHR30383:SF5">
    <property type="entry name" value="SGNH HYDROLASE-TYPE ESTERASE DOMAIN-CONTAINING PROTEIN"/>
    <property type="match status" value="1"/>
</dbReference>
<dbReference type="InterPro" id="IPR036514">
    <property type="entry name" value="SGNH_hydro_sf"/>
</dbReference>